<dbReference type="AlphaFoldDB" id="A0A1L9VGF0"/>
<comment type="subcellular location">
    <subcellularLocation>
        <location evidence="1">Membrane</location>
        <topology evidence="1">Multi-pass membrane protein</topology>
    </subcellularLocation>
</comment>
<dbReference type="PANTHER" id="PTHR33048:SF146">
    <property type="entry name" value="INTEGRAL MEMBRANE PROTEIN"/>
    <property type="match status" value="1"/>
</dbReference>
<name>A0A1L9VGF0_ASPGL</name>
<dbReference type="PANTHER" id="PTHR33048">
    <property type="entry name" value="PTH11-LIKE INTEGRAL MEMBRANE PROTEIN (AFU_ORTHOLOGUE AFUA_5G11245)"/>
    <property type="match status" value="1"/>
</dbReference>
<dbReference type="Proteomes" id="UP000184300">
    <property type="component" value="Unassembled WGS sequence"/>
</dbReference>
<dbReference type="InterPro" id="IPR052337">
    <property type="entry name" value="SAT4-like"/>
</dbReference>
<dbReference type="GO" id="GO:0016020">
    <property type="term" value="C:membrane"/>
    <property type="evidence" value="ECO:0007669"/>
    <property type="project" value="UniProtKB-SubCell"/>
</dbReference>
<protein>
    <recommendedName>
        <fullName evidence="7">Rhodopsin domain-containing protein</fullName>
    </recommendedName>
</protein>
<keyword evidence="2 6" id="KW-0812">Transmembrane</keyword>
<evidence type="ECO:0000256" key="3">
    <source>
        <dbReference type="ARBA" id="ARBA00022989"/>
    </source>
</evidence>
<evidence type="ECO:0000256" key="6">
    <source>
        <dbReference type="SAM" id="Phobius"/>
    </source>
</evidence>
<feature type="domain" description="Rhodopsin" evidence="7">
    <location>
        <begin position="11"/>
        <end position="149"/>
    </location>
</feature>
<dbReference type="GeneID" id="34464606"/>
<comment type="similarity">
    <text evidence="5">Belongs to the SAT4 family.</text>
</comment>
<keyword evidence="4 6" id="KW-0472">Membrane</keyword>
<evidence type="ECO:0000313" key="8">
    <source>
        <dbReference type="EMBL" id="OJJ82983.1"/>
    </source>
</evidence>
<evidence type="ECO:0000256" key="5">
    <source>
        <dbReference type="ARBA" id="ARBA00038359"/>
    </source>
</evidence>
<evidence type="ECO:0000256" key="1">
    <source>
        <dbReference type="ARBA" id="ARBA00004141"/>
    </source>
</evidence>
<dbReference type="OrthoDB" id="3923077at2759"/>
<evidence type="ECO:0000256" key="2">
    <source>
        <dbReference type="ARBA" id="ARBA00022692"/>
    </source>
</evidence>
<accession>A0A1L9VGF0</accession>
<evidence type="ECO:0000259" key="7">
    <source>
        <dbReference type="Pfam" id="PF20684"/>
    </source>
</evidence>
<feature type="transmembrane region" description="Helical" evidence="6">
    <location>
        <begin position="106"/>
        <end position="130"/>
    </location>
</feature>
<sequence length="175" mass="19465">MDAEIKKKTFSYRVVLTQNTGWDDVFIVISLATAIVCSSLVTVGIHYGLGMHLLEILDQDDRTIAFKYTIIAPNFSIMNTTTGKISVVLFLLRLMGQAATKTKRTFLYVSTIMSIIVNVMYIVVLMGLCIPAEKIWNSSTPGHCMSLMTQLAIGLLQACEIPSFLYPYETSANYC</sequence>
<evidence type="ECO:0000313" key="9">
    <source>
        <dbReference type="Proteomes" id="UP000184300"/>
    </source>
</evidence>
<feature type="transmembrane region" description="Helical" evidence="6">
    <location>
        <begin position="70"/>
        <end position="94"/>
    </location>
</feature>
<feature type="transmembrane region" description="Helical" evidence="6">
    <location>
        <begin position="25"/>
        <end position="49"/>
    </location>
</feature>
<proteinExistence type="inferred from homology"/>
<dbReference type="VEuPathDB" id="FungiDB:ASPGLDRAFT_58788"/>
<gene>
    <name evidence="8" type="ORF">ASPGLDRAFT_58788</name>
</gene>
<dbReference type="Pfam" id="PF20684">
    <property type="entry name" value="Fung_rhodopsin"/>
    <property type="match status" value="1"/>
</dbReference>
<evidence type="ECO:0000256" key="4">
    <source>
        <dbReference type="ARBA" id="ARBA00023136"/>
    </source>
</evidence>
<organism evidence="8 9">
    <name type="scientific">Aspergillus glaucus CBS 516.65</name>
    <dbReference type="NCBI Taxonomy" id="1160497"/>
    <lineage>
        <taxon>Eukaryota</taxon>
        <taxon>Fungi</taxon>
        <taxon>Dikarya</taxon>
        <taxon>Ascomycota</taxon>
        <taxon>Pezizomycotina</taxon>
        <taxon>Eurotiomycetes</taxon>
        <taxon>Eurotiomycetidae</taxon>
        <taxon>Eurotiales</taxon>
        <taxon>Aspergillaceae</taxon>
        <taxon>Aspergillus</taxon>
        <taxon>Aspergillus subgen. Aspergillus</taxon>
    </lineage>
</organism>
<dbReference type="EMBL" id="KV878900">
    <property type="protein sequence ID" value="OJJ82983.1"/>
    <property type="molecule type" value="Genomic_DNA"/>
</dbReference>
<keyword evidence="3 6" id="KW-1133">Transmembrane helix</keyword>
<dbReference type="RefSeq" id="XP_022399681.1">
    <property type="nucleotide sequence ID" value="XM_022548346.1"/>
</dbReference>
<dbReference type="STRING" id="1160497.A0A1L9VGF0"/>
<reference evidence="9" key="1">
    <citation type="journal article" date="2017" name="Genome Biol.">
        <title>Comparative genomics reveals high biological diversity and specific adaptations in the industrially and medically important fungal genus Aspergillus.</title>
        <authorList>
            <person name="de Vries R.P."/>
            <person name="Riley R."/>
            <person name="Wiebenga A."/>
            <person name="Aguilar-Osorio G."/>
            <person name="Amillis S."/>
            <person name="Uchima C.A."/>
            <person name="Anderluh G."/>
            <person name="Asadollahi M."/>
            <person name="Askin M."/>
            <person name="Barry K."/>
            <person name="Battaglia E."/>
            <person name="Bayram O."/>
            <person name="Benocci T."/>
            <person name="Braus-Stromeyer S.A."/>
            <person name="Caldana C."/>
            <person name="Canovas D."/>
            <person name="Cerqueira G.C."/>
            <person name="Chen F."/>
            <person name="Chen W."/>
            <person name="Choi C."/>
            <person name="Clum A."/>
            <person name="Dos Santos R.A."/>
            <person name="Damasio A.R."/>
            <person name="Diallinas G."/>
            <person name="Emri T."/>
            <person name="Fekete E."/>
            <person name="Flipphi M."/>
            <person name="Freyberg S."/>
            <person name="Gallo A."/>
            <person name="Gournas C."/>
            <person name="Habgood R."/>
            <person name="Hainaut M."/>
            <person name="Harispe M.L."/>
            <person name="Henrissat B."/>
            <person name="Hilden K.S."/>
            <person name="Hope R."/>
            <person name="Hossain A."/>
            <person name="Karabika E."/>
            <person name="Karaffa L."/>
            <person name="Karanyi Z."/>
            <person name="Krasevec N."/>
            <person name="Kuo A."/>
            <person name="Kusch H."/>
            <person name="LaButti K."/>
            <person name="Lagendijk E.L."/>
            <person name="Lapidus A."/>
            <person name="Levasseur A."/>
            <person name="Lindquist E."/>
            <person name="Lipzen A."/>
            <person name="Logrieco A.F."/>
            <person name="MacCabe A."/>
            <person name="Maekelae M.R."/>
            <person name="Malavazi I."/>
            <person name="Melin P."/>
            <person name="Meyer V."/>
            <person name="Mielnichuk N."/>
            <person name="Miskei M."/>
            <person name="Molnar A.P."/>
            <person name="Mule G."/>
            <person name="Ngan C.Y."/>
            <person name="Orejas M."/>
            <person name="Orosz E."/>
            <person name="Ouedraogo J.P."/>
            <person name="Overkamp K.M."/>
            <person name="Park H.-S."/>
            <person name="Perrone G."/>
            <person name="Piumi F."/>
            <person name="Punt P.J."/>
            <person name="Ram A.F."/>
            <person name="Ramon A."/>
            <person name="Rauscher S."/>
            <person name="Record E."/>
            <person name="Riano-Pachon D.M."/>
            <person name="Robert V."/>
            <person name="Roehrig J."/>
            <person name="Ruller R."/>
            <person name="Salamov A."/>
            <person name="Salih N.S."/>
            <person name="Samson R.A."/>
            <person name="Sandor E."/>
            <person name="Sanguinetti M."/>
            <person name="Schuetze T."/>
            <person name="Sepcic K."/>
            <person name="Shelest E."/>
            <person name="Sherlock G."/>
            <person name="Sophianopoulou V."/>
            <person name="Squina F.M."/>
            <person name="Sun H."/>
            <person name="Susca A."/>
            <person name="Todd R.B."/>
            <person name="Tsang A."/>
            <person name="Unkles S.E."/>
            <person name="van de Wiele N."/>
            <person name="van Rossen-Uffink D."/>
            <person name="Oliveira J.V."/>
            <person name="Vesth T.C."/>
            <person name="Visser J."/>
            <person name="Yu J.-H."/>
            <person name="Zhou M."/>
            <person name="Andersen M.R."/>
            <person name="Archer D.B."/>
            <person name="Baker S.E."/>
            <person name="Benoit I."/>
            <person name="Brakhage A.A."/>
            <person name="Braus G.H."/>
            <person name="Fischer R."/>
            <person name="Frisvad J.C."/>
            <person name="Goldman G.H."/>
            <person name="Houbraken J."/>
            <person name="Oakley B."/>
            <person name="Pocsi I."/>
            <person name="Scazzocchio C."/>
            <person name="Seiboth B."/>
            <person name="vanKuyk P.A."/>
            <person name="Wortman J."/>
            <person name="Dyer P.S."/>
            <person name="Grigoriev I.V."/>
        </authorList>
    </citation>
    <scope>NUCLEOTIDE SEQUENCE [LARGE SCALE GENOMIC DNA]</scope>
    <source>
        <strain evidence="9">CBS 516.65</strain>
    </source>
</reference>
<dbReference type="InterPro" id="IPR049326">
    <property type="entry name" value="Rhodopsin_dom_fungi"/>
</dbReference>
<keyword evidence="9" id="KW-1185">Reference proteome</keyword>